<protein>
    <submittedName>
        <fullName evidence="1">Uncharacterized protein</fullName>
    </submittedName>
</protein>
<evidence type="ECO:0000313" key="1">
    <source>
        <dbReference type="EMBL" id="AGZ39598.1"/>
    </source>
</evidence>
<sequence length="108" mass="11714">MTTTRQRPAAAPKGTVVSLFDRIADRIHSRADAAAEARGLTVTVLPGGRRRIGHPDLPAVLEARRRHALTHGLDDADRAFMDPATRAALNTTRTATTNPNTDRLRRAA</sequence>
<dbReference type="HOGENOM" id="CLU_2191309_0_0_11"/>
<reference evidence="1 2" key="1">
    <citation type="journal article" date="2014" name="J. Biotechnol.">
        <title>Complete genome sequence of the actinobacterium Actinoplanes friuliensis HAG 010964, producer of the lipopeptide antibiotic friulimycin.</title>
        <authorList>
            <person name="Ruckert C."/>
            <person name="Szczepanowski R."/>
            <person name="Albersmeier A."/>
            <person name="Goesmann A."/>
            <person name="Fischer N."/>
            <person name="Steinkamper A."/>
            <person name="Puhler A."/>
            <person name="Biener R."/>
            <person name="Schwartz D."/>
            <person name="Kalinowski J."/>
        </authorList>
    </citation>
    <scope>NUCLEOTIDE SEQUENCE [LARGE SCALE GENOMIC DNA]</scope>
    <source>
        <strain evidence="1 2">DSM 7358</strain>
    </source>
</reference>
<organism evidence="1 2">
    <name type="scientific">Actinoplanes friuliensis DSM 7358</name>
    <dbReference type="NCBI Taxonomy" id="1246995"/>
    <lineage>
        <taxon>Bacteria</taxon>
        <taxon>Bacillati</taxon>
        <taxon>Actinomycetota</taxon>
        <taxon>Actinomycetes</taxon>
        <taxon>Micromonosporales</taxon>
        <taxon>Micromonosporaceae</taxon>
        <taxon>Actinoplanes</taxon>
    </lineage>
</organism>
<accession>U5VRM6</accession>
<dbReference type="AlphaFoldDB" id="U5VRM6"/>
<dbReference type="Proteomes" id="UP000017746">
    <property type="component" value="Chromosome"/>
</dbReference>
<dbReference type="EMBL" id="CP006272">
    <property type="protein sequence ID" value="AGZ39598.1"/>
    <property type="molecule type" value="Genomic_DNA"/>
</dbReference>
<evidence type="ECO:0000313" key="2">
    <source>
        <dbReference type="Proteomes" id="UP000017746"/>
    </source>
</evidence>
<dbReference type="STRING" id="1246995.AFR_06545"/>
<dbReference type="KEGG" id="afs:AFR_06545"/>
<gene>
    <name evidence="1" type="ORF">AFR_06545</name>
</gene>
<proteinExistence type="predicted"/>
<keyword evidence="2" id="KW-1185">Reference proteome</keyword>
<dbReference type="PATRIC" id="fig|1246995.3.peg.1327"/>
<name>U5VRM6_9ACTN</name>